<organism evidence="1 2">
    <name type="scientific">Rhipicephalus sanguineus</name>
    <name type="common">Brown dog tick</name>
    <name type="synonym">Ixodes sanguineus</name>
    <dbReference type="NCBI Taxonomy" id="34632"/>
    <lineage>
        <taxon>Eukaryota</taxon>
        <taxon>Metazoa</taxon>
        <taxon>Ecdysozoa</taxon>
        <taxon>Arthropoda</taxon>
        <taxon>Chelicerata</taxon>
        <taxon>Arachnida</taxon>
        <taxon>Acari</taxon>
        <taxon>Parasitiformes</taxon>
        <taxon>Ixodida</taxon>
        <taxon>Ixodoidea</taxon>
        <taxon>Ixodidae</taxon>
        <taxon>Rhipicephalinae</taxon>
        <taxon>Rhipicephalus</taxon>
        <taxon>Rhipicephalus</taxon>
    </lineage>
</organism>
<gene>
    <name evidence="1" type="ORF">HPB52_000904</name>
</gene>
<reference evidence="1" key="1">
    <citation type="journal article" date="2020" name="Cell">
        <title>Large-Scale Comparative Analyses of Tick Genomes Elucidate Their Genetic Diversity and Vector Capacities.</title>
        <authorList>
            <consortium name="Tick Genome and Microbiome Consortium (TIGMIC)"/>
            <person name="Jia N."/>
            <person name="Wang J."/>
            <person name="Shi W."/>
            <person name="Du L."/>
            <person name="Sun Y."/>
            <person name="Zhan W."/>
            <person name="Jiang J.F."/>
            <person name="Wang Q."/>
            <person name="Zhang B."/>
            <person name="Ji P."/>
            <person name="Bell-Sakyi L."/>
            <person name="Cui X.M."/>
            <person name="Yuan T.T."/>
            <person name="Jiang B.G."/>
            <person name="Yang W.F."/>
            <person name="Lam T.T."/>
            <person name="Chang Q.C."/>
            <person name="Ding S.J."/>
            <person name="Wang X.J."/>
            <person name="Zhu J.G."/>
            <person name="Ruan X.D."/>
            <person name="Zhao L."/>
            <person name="Wei J.T."/>
            <person name="Ye R.Z."/>
            <person name="Que T.C."/>
            <person name="Du C.H."/>
            <person name="Zhou Y.H."/>
            <person name="Cheng J.X."/>
            <person name="Dai P.F."/>
            <person name="Guo W.B."/>
            <person name="Han X.H."/>
            <person name="Huang E.J."/>
            <person name="Li L.F."/>
            <person name="Wei W."/>
            <person name="Gao Y.C."/>
            <person name="Liu J.Z."/>
            <person name="Shao H.Z."/>
            <person name="Wang X."/>
            <person name="Wang C.C."/>
            <person name="Yang T.C."/>
            <person name="Huo Q.B."/>
            <person name="Li W."/>
            <person name="Chen H.Y."/>
            <person name="Chen S.E."/>
            <person name="Zhou L.G."/>
            <person name="Ni X.B."/>
            <person name="Tian J.H."/>
            <person name="Sheng Y."/>
            <person name="Liu T."/>
            <person name="Pan Y.S."/>
            <person name="Xia L.Y."/>
            <person name="Li J."/>
            <person name="Zhao F."/>
            <person name="Cao W.C."/>
        </authorList>
    </citation>
    <scope>NUCLEOTIDE SEQUENCE</scope>
    <source>
        <strain evidence="1">Rsan-2018</strain>
    </source>
</reference>
<comment type="caution">
    <text evidence="1">The sequence shown here is derived from an EMBL/GenBank/DDBJ whole genome shotgun (WGS) entry which is preliminary data.</text>
</comment>
<evidence type="ECO:0000313" key="2">
    <source>
        <dbReference type="Proteomes" id="UP000821837"/>
    </source>
</evidence>
<reference evidence="1" key="2">
    <citation type="submission" date="2021-09" db="EMBL/GenBank/DDBJ databases">
        <authorList>
            <person name="Jia N."/>
            <person name="Wang J."/>
            <person name="Shi W."/>
            <person name="Du L."/>
            <person name="Sun Y."/>
            <person name="Zhan W."/>
            <person name="Jiang J."/>
            <person name="Wang Q."/>
            <person name="Zhang B."/>
            <person name="Ji P."/>
            <person name="Sakyi L.B."/>
            <person name="Cui X."/>
            <person name="Yuan T."/>
            <person name="Jiang B."/>
            <person name="Yang W."/>
            <person name="Lam T.T.-Y."/>
            <person name="Chang Q."/>
            <person name="Ding S."/>
            <person name="Wang X."/>
            <person name="Zhu J."/>
            <person name="Ruan X."/>
            <person name="Zhao L."/>
            <person name="Wei J."/>
            <person name="Que T."/>
            <person name="Du C."/>
            <person name="Cheng J."/>
            <person name="Dai P."/>
            <person name="Han X."/>
            <person name="Huang E."/>
            <person name="Gao Y."/>
            <person name="Liu J."/>
            <person name="Shao H."/>
            <person name="Ye R."/>
            <person name="Li L."/>
            <person name="Wei W."/>
            <person name="Wang X."/>
            <person name="Wang C."/>
            <person name="Huo Q."/>
            <person name="Li W."/>
            <person name="Guo W."/>
            <person name="Chen H."/>
            <person name="Chen S."/>
            <person name="Zhou L."/>
            <person name="Zhou L."/>
            <person name="Ni X."/>
            <person name="Tian J."/>
            <person name="Zhou Y."/>
            <person name="Sheng Y."/>
            <person name="Liu T."/>
            <person name="Pan Y."/>
            <person name="Xia L."/>
            <person name="Li J."/>
            <person name="Zhao F."/>
            <person name="Cao W."/>
        </authorList>
    </citation>
    <scope>NUCLEOTIDE SEQUENCE</scope>
    <source>
        <strain evidence="1">Rsan-2018</strain>
        <tissue evidence="1">Larvae</tissue>
    </source>
</reference>
<keyword evidence="2" id="KW-1185">Reference proteome</keyword>
<sequence>MFGNELRVSGRPLYRERDTVFWNGTSSPGGICPNSAAGVPHRHANNEPCLIRKDILPSIYSGSGNMSNYSPTTPPRHYGTTVVSTPPSGFPVLTSSPVPAVGCSNPHARVSETFLEVLLEFWLGRQQVAAAMFGRTPSGSGSPYGSPGTAPSSVSFHHTFSMTEDSAVPSQFHMLIVRVMVKHLHQFRYTAWRNTSSSAAYPCNIQTPMDDIKL</sequence>
<evidence type="ECO:0000313" key="1">
    <source>
        <dbReference type="EMBL" id="KAH7955454.1"/>
    </source>
</evidence>
<accession>A0A9D4PUI1</accession>
<proteinExistence type="predicted"/>
<protein>
    <submittedName>
        <fullName evidence="1">Uncharacterized protein</fullName>
    </submittedName>
</protein>
<dbReference type="Proteomes" id="UP000821837">
    <property type="component" value="Unassembled WGS sequence"/>
</dbReference>
<dbReference type="VEuPathDB" id="VectorBase:RSAN_026607"/>
<dbReference type="EMBL" id="JABSTV010001250">
    <property type="protein sequence ID" value="KAH7955454.1"/>
    <property type="molecule type" value="Genomic_DNA"/>
</dbReference>
<name>A0A9D4PUI1_RHISA</name>
<dbReference type="AlphaFoldDB" id="A0A9D4PUI1"/>